<dbReference type="InterPro" id="IPR051000">
    <property type="entry name" value="Homeobox_DNA-bind_prot"/>
</dbReference>
<evidence type="ECO:0000256" key="6">
    <source>
        <dbReference type="ARBA" id="ARBA00023242"/>
    </source>
</evidence>
<keyword evidence="6 7" id="KW-0539">Nucleus</keyword>
<dbReference type="InterPro" id="IPR017970">
    <property type="entry name" value="Homeobox_CS"/>
</dbReference>
<evidence type="ECO:0000256" key="2">
    <source>
        <dbReference type="ARBA" id="ARBA00004127"/>
    </source>
</evidence>
<dbReference type="GO" id="GO:0030154">
    <property type="term" value="P:cell differentiation"/>
    <property type="evidence" value="ECO:0007669"/>
    <property type="project" value="TreeGrafter"/>
</dbReference>
<protein>
    <submittedName>
        <fullName evidence="11">Yox1p</fullName>
    </submittedName>
</protein>
<evidence type="ECO:0000256" key="1">
    <source>
        <dbReference type="ARBA" id="ARBA00004123"/>
    </source>
</evidence>
<feature type="domain" description="Homeobox" evidence="10">
    <location>
        <begin position="187"/>
        <end position="247"/>
    </location>
</feature>
<feature type="compositionally biased region" description="Polar residues" evidence="9">
    <location>
        <begin position="386"/>
        <end position="407"/>
    </location>
</feature>
<feature type="region of interest" description="Disordered" evidence="9">
    <location>
        <begin position="39"/>
        <end position="59"/>
    </location>
</feature>
<dbReference type="Pfam" id="PF00046">
    <property type="entry name" value="Homeodomain"/>
    <property type="match status" value="1"/>
</dbReference>
<evidence type="ECO:0000256" key="3">
    <source>
        <dbReference type="ARBA" id="ARBA00004586"/>
    </source>
</evidence>
<feature type="DNA-binding region" description="Homeobox" evidence="7">
    <location>
        <begin position="189"/>
        <end position="248"/>
    </location>
</feature>
<dbReference type="GO" id="GO:0005789">
    <property type="term" value="C:endoplasmic reticulum membrane"/>
    <property type="evidence" value="ECO:0007669"/>
    <property type="project" value="UniProtKB-SubCell"/>
</dbReference>
<dbReference type="FunFam" id="1.10.10.60:FF:000020">
    <property type="entry name" value="Ceramide synthase 5"/>
    <property type="match status" value="1"/>
</dbReference>
<sequence>MGFLTNAEIYDTCSNCNPDACCNSDTRSYCHPDTNSTIPQPLNLPPPSSPHLTSPHLTSPHLTSPHLISPHLTSPRLLQIKPECYLKRPNCQPLPNIGHYINRLSNLRTPPSDRLTRKQPRSSKVPTGDRERQRAGSMSAINATAPPGSTTTHLDLTCVGYPANIERMFETFHQSPHGDFKPTFYNPFEIKHRRRTTKAQFRVLETAFQENNKPNASSRRALAAKLGMTPRAVQVWFQNRRAKNKTGKGPSESSSPSMSIHTMEDPSQSQCQSHCQEQCNSQSHINPHIHSQKMRSQCRQSPGLGRRHSMPDMQPNLQAMLPFRELHEAIFGKCMSRLNFANDQKPRKNSGCSINFLNSFLNLGLTPEQYSAPPSTLYDPMISGDSARSSQDLATPSISAPGSSPSLPTEELFHLRNQPNAAAVEAMAARLSSTLSPAELDLLIQNVAPKMDYYPSADLAALLFPGEAVSPMELMGQEFLFAQPFQEEGQF</sequence>
<feature type="compositionally biased region" description="Low complexity" evidence="9">
    <location>
        <begin position="50"/>
        <end position="59"/>
    </location>
</feature>
<feature type="region of interest" description="Disordered" evidence="9">
    <location>
        <begin position="239"/>
        <end position="269"/>
    </location>
</feature>
<evidence type="ECO:0000259" key="10">
    <source>
        <dbReference type="PROSITE" id="PS50071"/>
    </source>
</evidence>
<comment type="caution">
    <text evidence="11">The sequence shown here is derived from an EMBL/GenBank/DDBJ whole genome shotgun (WGS) entry which is preliminary data.</text>
</comment>
<feature type="region of interest" description="Disordered" evidence="9">
    <location>
        <begin position="287"/>
        <end position="307"/>
    </location>
</feature>
<evidence type="ECO:0000256" key="5">
    <source>
        <dbReference type="ARBA" id="ARBA00023155"/>
    </source>
</evidence>
<evidence type="ECO:0000256" key="7">
    <source>
        <dbReference type="PROSITE-ProRule" id="PRU00108"/>
    </source>
</evidence>
<evidence type="ECO:0000313" key="12">
    <source>
        <dbReference type="Proteomes" id="UP000240830"/>
    </source>
</evidence>
<keyword evidence="4 7" id="KW-0238">DNA-binding</keyword>
<dbReference type="Gene3D" id="1.10.10.60">
    <property type="entry name" value="Homeodomain-like"/>
    <property type="match status" value="1"/>
</dbReference>
<dbReference type="OrthoDB" id="6159439at2759"/>
<comment type="subcellular location">
    <subcellularLocation>
        <location evidence="2">Endomembrane system</location>
        <topology evidence="2">Multi-pass membrane protein</topology>
    </subcellularLocation>
    <subcellularLocation>
        <location evidence="3">Endoplasmic reticulum membrane</location>
    </subcellularLocation>
    <subcellularLocation>
        <location evidence="1 7 8">Nucleus</location>
    </subcellularLocation>
</comment>
<dbReference type="InterPro" id="IPR000047">
    <property type="entry name" value="HTH_motif"/>
</dbReference>
<gene>
    <name evidence="11" type="ORF">PSACC_02348</name>
</gene>
<dbReference type="GO" id="GO:0000978">
    <property type="term" value="F:RNA polymerase II cis-regulatory region sequence-specific DNA binding"/>
    <property type="evidence" value="ECO:0007669"/>
    <property type="project" value="TreeGrafter"/>
</dbReference>
<feature type="compositionally biased region" description="Polar residues" evidence="9">
    <location>
        <begin position="139"/>
        <end position="149"/>
    </location>
</feature>
<dbReference type="SMART" id="SM00389">
    <property type="entry name" value="HOX"/>
    <property type="match status" value="1"/>
</dbReference>
<keyword evidence="5 7" id="KW-0371">Homeobox</keyword>
<dbReference type="InterPro" id="IPR009057">
    <property type="entry name" value="Homeodomain-like_sf"/>
</dbReference>
<dbReference type="Proteomes" id="UP000240830">
    <property type="component" value="Unassembled WGS sequence"/>
</dbReference>
<evidence type="ECO:0000313" key="11">
    <source>
        <dbReference type="EMBL" id="PJF17838.1"/>
    </source>
</evidence>
<dbReference type="EMBL" id="MTSL01000157">
    <property type="protein sequence ID" value="PJF17838.1"/>
    <property type="molecule type" value="Genomic_DNA"/>
</dbReference>
<evidence type="ECO:0000256" key="9">
    <source>
        <dbReference type="SAM" id="MobiDB-lite"/>
    </source>
</evidence>
<evidence type="ECO:0000256" key="8">
    <source>
        <dbReference type="RuleBase" id="RU000682"/>
    </source>
</evidence>
<dbReference type="STRING" id="1246581.A0A2H9TJC6"/>
<organism evidence="11 12">
    <name type="scientific">Paramicrosporidium saccamoebae</name>
    <dbReference type="NCBI Taxonomy" id="1246581"/>
    <lineage>
        <taxon>Eukaryota</taxon>
        <taxon>Fungi</taxon>
        <taxon>Fungi incertae sedis</taxon>
        <taxon>Cryptomycota</taxon>
        <taxon>Cryptomycota incertae sedis</taxon>
        <taxon>Paramicrosporidium</taxon>
    </lineage>
</organism>
<accession>A0A2H9TJC6</accession>
<reference evidence="11 12" key="1">
    <citation type="submission" date="2016-10" db="EMBL/GenBank/DDBJ databases">
        <title>The genome of Paramicrosporidium saccamoebae is the missing link in understanding Cryptomycota and Microsporidia evolution.</title>
        <authorList>
            <person name="Quandt C.A."/>
            <person name="Beaudet D."/>
            <person name="Corsaro D."/>
            <person name="Michel R."/>
            <person name="Corradi N."/>
            <person name="James T."/>
        </authorList>
    </citation>
    <scope>NUCLEOTIDE SEQUENCE [LARGE SCALE GENOMIC DNA]</scope>
    <source>
        <strain evidence="11 12">KSL3</strain>
    </source>
</reference>
<proteinExistence type="predicted"/>
<dbReference type="InterPro" id="IPR001356">
    <property type="entry name" value="HD"/>
</dbReference>
<dbReference type="PANTHER" id="PTHR24324:SF5">
    <property type="entry name" value="HEMATOPOIETICALLY-EXPRESSED HOMEOBOX PROTEIN HHEX"/>
    <property type="match status" value="1"/>
</dbReference>
<dbReference type="GO" id="GO:0005634">
    <property type="term" value="C:nucleus"/>
    <property type="evidence" value="ECO:0007669"/>
    <property type="project" value="UniProtKB-SubCell"/>
</dbReference>
<dbReference type="CDD" id="cd00086">
    <property type="entry name" value="homeodomain"/>
    <property type="match status" value="1"/>
</dbReference>
<evidence type="ECO:0000256" key="4">
    <source>
        <dbReference type="ARBA" id="ARBA00023125"/>
    </source>
</evidence>
<feature type="compositionally biased region" description="Low complexity" evidence="9">
    <location>
        <begin position="250"/>
        <end position="259"/>
    </location>
</feature>
<name>A0A2H9TJC6_9FUNG</name>
<dbReference type="PROSITE" id="PS00027">
    <property type="entry name" value="HOMEOBOX_1"/>
    <property type="match status" value="1"/>
</dbReference>
<keyword evidence="12" id="KW-1185">Reference proteome</keyword>
<dbReference type="PANTHER" id="PTHR24324">
    <property type="entry name" value="HOMEOBOX PROTEIN HHEX"/>
    <property type="match status" value="1"/>
</dbReference>
<dbReference type="PRINTS" id="PR00031">
    <property type="entry name" value="HTHREPRESSR"/>
</dbReference>
<feature type="region of interest" description="Disordered" evidence="9">
    <location>
        <begin position="381"/>
        <end position="407"/>
    </location>
</feature>
<dbReference type="AlphaFoldDB" id="A0A2H9TJC6"/>
<feature type="region of interest" description="Disordered" evidence="9">
    <location>
        <begin position="105"/>
        <end position="149"/>
    </location>
</feature>
<dbReference type="PROSITE" id="PS50071">
    <property type="entry name" value="HOMEOBOX_2"/>
    <property type="match status" value="1"/>
</dbReference>
<dbReference type="SUPFAM" id="SSF46689">
    <property type="entry name" value="Homeodomain-like"/>
    <property type="match status" value="1"/>
</dbReference>
<dbReference type="GO" id="GO:0000981">
    <property type="term" value="F:DNA-binding transcription factor activity, RNA polymerase II-specific"/>
    <property type="evidence" value="ECO:0007669"/>
    <property type="project" value="InterPro"/>
</dbReference>